<dbReference type="Gene3D" id="1.10.357.10">
    <property type="entry name" value="Tetracycline Repressor, domain 2"/>
    <property type="match status" value="2"/>
</dbReference>
<evidence type="ECO:0000256" key="2">
    <source>
        <dbReference type="PROSITE-ProRule" id="PRU00335"/>
    </source>
</evidence>
<dbReference type="RefSeq" id="WP_225970286.1">
    <property type="nucleotide sequence ID" value="NZ_JAFDST010000003.1"/>
</dbReference>
<dbReference type="InterPro" id="IPR050109">
    <property type="entry name" value="HTH-type_TetR-like_transc_reg"/>
</dbReference>
<comment type="caution">
    <text evidence="4">The sequence shown here is derived from an EMBL/GenBank/DDBJ whole genome shotgun (WGS) entry which is preliminary data.</text>
</comment>
<evidence type="ECO:0000313" key="4">
    <source>
        <dbReference type="EMBL" id="MBP1082495.1"/>
    </source>
</evidence>
<dbReference type="SUPFAM" id="SSF46689">
    <property type="entry name" value="Homeodomain-like"/>
    <property type="match status" value="1"/>
</dbReference>
<evidence type="ECO:0000256" key="1">
    <source>
        <dbReference type="ARBA" id="ARBA00023125"/>
    </source>
</evidence>
<dbReference type="Pfam" id="PF00440">
    <property type="entry name" value="TetR_N"/>
    <property type="match status" value="1"/>
</dbReference>
<dbReference type="Proteomes" id="UP000674416">
    <property type="component" value="Unassembled WGS sequence"/>
</dbReference>
<dbReference type="InterPro" id="IPR009057">
    <property type="entry name" value="Homeodomain-like_sf"/>
</dbReference>
<protein>
    <submittedName>
        <fullName evidence="4">AcrR family transcriptional regulator</fullName>
    </submittedName>
</protein>
<dbReference type="EMBL" id="JAFDST010000003">
    <property type="protein sequence ID" value="MBP1082495.1"/>
    <property type="molecule type" value="Genomic_DNA"/>
</dbReference>
<dbReference type="PANTHER" id="PTHR30055">
    <property type="entry name" value="HTH-TYPE TRANSCRIPTIONAL REGULATOR RUTR"/>
    <property type="match status" value="1"/>
</dbReference>
<organism evidence="4 5">
    <name type="scientific">Bacillus capparidis</name>
    <dbReference type="NCBI Taxonomy" id="1840411"/>
    <lineage>
        <taxon>Bacteria</taxon>
        <taxon>Bacillati</taxon>
        <taxon>Bacillota</taxon>
        <taxon>Bacilli</taxon>
        <taxon>Bacillales</taxon>
        <taxon>Bacillaceae</taxon>
        <taxon>Bacillus</taxon>
    </lineage>
</organism>
<sequence length="196" mass="22755">MKAIEAGTAERIIQAALQLMQNKGFKAVTIKEIAQAAEVSEMTVFRHFGTKKGVFEAAVKKYSYLSDFKNAFDEKILWDIEKDLYMIAQMYIELMIKNQPIFLIAVQERTTMPELADFVSKQTDRLKEYLTNYFLVMQDKKKMIKTNAKIQAMIFLTMLYGFFSSKALWKDQFIKESKEEFLQHTVAALSNGLKNR</sequence>
<feature type="domain" description="HTH tetR-type" evidence="3">
    <location>
        <begin position="6"/>
        <end position="66"/>
    </location>
</feature>
<dbReference type="InterPro" id="IPR001647">
    <property type="entry name" value="HTH_TetR"/>
</dbReference>
<name>A0ABS4CYR5_9BACI</name>
<accession>A0ABS4CYR5</accession>
<evidence type="ECO:0000313" key="5">
    <source>
        <dbReference type="Proteomes" id="UP000674416"/>
    </source>
</evidence>
<gene>
    <name evidence="4" type="ORF">JOC74_002998</name>
</gene>
<dbReference type="PROSITE" id="PS50977">
    <property type="entry name" value="HTH_TETR_2"/>
    <property type="match status" value="1"/>
</dbReference>
<reference evidence="4 5" key="1">
    <citation type="submission" date="2021-01" db="EMBL/GenBank/DDBJ databases">
        <title>Genomic Encyclopedia of Type Strains, Phase IV (KMG-IV): sequencing the most valuable type-strain genomes for metagenomic binning, comparative biology and taxonomic classification.</title>
        <authorList>
            <person name="Goeker M."/>
        </authorList>
    </citation>
    <scope>NUCLEOTIDE SEQUENCE [LARGE SCALE GENOMIC DNA]</scope>
    <source>
        <strain evidence="4 5">DSM 103394</strain>
    </source>
</reference>
<evidence type="ECO:0000259" key="3">
    <source>
        <dbReference type="PROSITE" id="PS50977"/>
    </source>
</evidence>
<dbReference type="PANTHER" id="PTHR30055:SF226">
    <property type="entry name" value="HTH-TYPE TRANSCRIPTIONAL REGULATOR PKSA"/>
    <property type="match status" value="1"/>
</dbReference>
<dbReference type="PRINTS" id="PR00455">
    <property type="entry name" value="HTHTETR"/>
</dbReference>
<feature type="DNA-binding region" description="H-T-H motif" evidence="2">
    <location>
        <begin position="29"/>
        <end position="48"/>
    </location>
</feature>
<proteinExistence type="predicted"/>
<keyword evidence="5" id="KW-1185">Reference proteome</keyword>
<keyword evidence="1 2" id="KW-0238">DNA-binding</keyword>